<dbReference type="Gene3D" id="2.60.40.150">
    <property type="entry name" value="C2 domain"/>
    <property type="match status" value="1"/>
</dbReference>
<protein>
    <recommendedName>
        <fullName evidence="4">HECT-type E3 ubiquitin transferase</fullName>
        <ecNumber evidence="4">2.3.2.26</ecNumber>
    </recommendedName>
</protein>
<reference evidence="15" key="2">
    <citation type="submission" date="2025-09" db="UniProtKB">
        <authorList>
            <consortium name="Ensembl"/>
        </authorList>
    </citation>
    <scope>IDENTIFICATION</scope>
</reference>
<feature type="active site" description="Glycyl thioester intermediate" evidence="10">
    <location>
        <position position="1438"/>
    </location>
</feature>
<feature type="compositionally biased region" description="Low complexity" evidence="11">
    <location>
        <begin position="632"/>
        <end position="645"/>
    </location>
</feature>
<dbReference type="GO" id="GO:0048814">
    <property type="term" value="P:regulation of dendrite morphogenesis"/>
    <property type="evidence" value="ECO:0007669"/>
    <property type="project" value="TreeGrafter"/>
</dbReference>
<dbReference type="PANTHER" id="PTHR11254">
    <property type="entry name" value="HECT DOMAIN UBIQUITIN-PROTEIN LIGASE"/>
    <property type="match status" value="1"/>
</dbReference>
<dbReference type="CDD" id="cd00201">
    <property type="entry name" value="WW"/>
    <property type="match status" value="2"/>
</dbReference>
<feature type="compositionally biased region" description="Acidic residues" evidence="11">
    <location>
        <begin position="379"/>
        <end position="391"/>
    </location>
</feature>
<dbReference type="PROSITE" id="PS50020">
    <property type="entry name" value="WW_DOMAIN_2"/>
    <property type="match status" value="2"/>
</dbReference>
<evidence type="ECO:0000313" key="15">
    <source>
        <dbReference type="Ensembl" id="ENSMMOP00000007255.1"/>
    </source>
</evidence>
<evidence type="ECO:0000259" key="14">
    <source>
        <dbReference type="PROSITE" id="PS50237"/>
    </source>
</evidence>
<dbReference type="InterPro" id="IPR032348">
    <property type="entry name" value="HECW_N"/>
</dbReference>
<evidence type="ECO:0000256" key="1">
    <source>
        <dbReference type="ARBA" id="ARBA00000885"/>
    </source>
</evidence>
<dbReference type="OMA" id="SGSQNCE"/>
<dbReference type="Gene3D" id="3.30.2160.10">
    <property type="entry name" value="Hect, E3 ligase catalytic domain"/>
    <property type="match status" value="1"/>
</dbReference>
<sequence length="1470" mass="165794">MASPARSSQNWQRCKDTVRHSYSPETYAVNGLNQEAFMLGLSRSTSDADLVSPEARSTLTISSSHYTIGQSEDLVITWDIKEEVDAGDWIGMYLVGEALSENFLDYKNRGINGSQKGQIIWKIDSSPHFTETQVCFRYYHGVTGALRATTPTITIRNGSTTVLKPVVSPEINHGPGNRRLINFSLSDLQAVGLKKGMFFNPDPYLKLSIQPGKHSIFPSLPHHGQEKRSGVVSNTVNPQWSTERFNFVSLPTDVLEIEVKDKFAKSRPIIKRFLGKLSVPVQRLLEKHAIGDRVVSYSLGRRLPTDHVCGQLQFRFELTSSIHPADAPDDDTLSVGPDMPDLPLDAPPDPGISVPPVSTAEASPPEEAQTAMEEAAASPEEEQGTVEEESTVNEGPPSAEPPLDQDEGNLAEERVGNSGAWEEQIQREMGEEEEQRSLFSNYNSHASSRRKNRPCSLPVSELETVIASACCEPETPRSHYIRIHHLLHSLPSAQHRGQDEEEEEEEEEEDTTQSPSQVQPGEGVAHPVLRKISPSCLESEERDSSSGGGRRGAGSSHRPPGENDCEFCDNSCYSTSCYSTSCYSTSCYSNSGYEGRNRFCSHTRLSSVDSNRLSGSTVFSSQDEEEDEESAFESVPDAGPTPEGQETGGAGGERRTGRWKEARRGEQGEPAVAGPSDRNSFGEIKHFSPPVGHLPVLRPSPDLNHFPAANDQALPPNWEARVDSHGRVFYVDHVNRTTTWQRPSHGSKCNHSLPRSGSTQQMEQLNRRYQNIQRTMATEEDGGSQRLESSSSTETDSDAPQTGLKDTIQRHLLLQSPAIKFITHPEFFTVLHSNYAAYRMFTSSSCVKHMILKVRRDARNFERYQHNRDLVVFLNKFVDIQMELPRGWEIKTDSQGKSFFVDHNSRATTFIDPRIPLQNGRLPGHLAHRQHLQRLRSYSAGEASDVSRSRGASLMARPGNSLVAAIRSQHHADSQQLNAPSYNDKIVAFLRQPNIFEMLQERQPSLSRNHALREKIHYIRTEGTQGVEKLSCDADLVILLSLYEKEIMSYVPPHPIHPAFSFSPHCSPASSPQNSPGLQRARAPAPYRRDFEAKLRNFYRKLEAKGYGQGPGKIKLLVRREHLLEGTFNQVMAYSRKELQRNKLYVTFLGEEGLDYSGPSREFFFLLSQELFNPYYGLFEYSANDTYTVQISPMSAFVENHLEWFRFSGRILGLALIHQYLLDAFFTRPFYKALLRLSTDLSDLEYLDEEFHQSLQWMKDNDITDILDLTFTVNEEVFGQVTERELKSGGSHLQVTEKNKKDYIERMAKWRVERGVVQQTEALVRGFYEVVDSRLVSVFDARELELVIAGTVEIDLIDWRSNTEYRGGYHDGHIVMRWFWAAVEHFNNEQRLRLLQFVTGTSSVPYEGFAALRGSNGLRRFCIEKWGKVTSLPRAHTCFNRLDLPPYPSYTMLYEKLLIAVEETSTFGLE</sequence>
<feature type="domain" description="C2" evidence="12">
    <location>
        <begin position="159"/>
        <end position="294"/>
    </location>
</feature>
<comment type="subcellular location">
    <subcellularLocation>
        <location evidence="2">Cytoplasm</location>
    </subcellularLocation>
</comment>
<dbReference type="FunFam" id="2.20.70.10:FF:000007">
    <property type="entry name" value="E3 ubiquitin-protein ligase HECW2 isoform X1"/>
    <property type="match status" value="1"/>
</dbReference>
<dbReference type="InterPro" id="IPR040524">
    <property type="entry name" value="HECW1_helix"/>
</dbReference>
<dbReference type="GO" id="GO:0006511">
    <property type="term" value="P:ubiquitin-dependent protein catabolic process"/>
    <property type="evidence" value="ECO:0007669"/>
    <property type="project" value="TreeGrafter"/>
</dbReference>
<dbReference type="InterPro" id="IPR050409">
    <property type="entry name" value="E3_ubiq-protein_ligase"/>
</dbReference>
<feature type="compositionally biased region" description="Acidic residues" evidence="11">
    <location>
        <begin position="499"/>
        <end position="511"/>
    </location>
</feature>
<feature type="region of interest" description="Disordered" evidence="11">
    <location>
        <begin position="609"/>
        <end position="680"/>
    </location>
</feature>
<dbReference type="FunFam" id="2.60.40.2840:FF:000001">
    <property type="entry name" value="E3 ubiquitin-protein ligase HECW2 isoform X1"/>
    <property type="match status" value="1"/>
</dbReference>
<dbReference type="FunFam" id="3.90.1750.10:FF:000004">
    <property type="entry name" value="E3 ubiquitin-protein ligase HECW2 isoform X1"/>
    <property type="match status" value="1"/>
</dbReference>
<dbReference type="FunFam" id="3.90.1750.10:FF:000036">
    <property type="entry name" value="E3 ubiquitin-protein ligase HECW2"/>
    <property type="match status" value="1"/>
</dbReference>
<feature type="compositionally biased region" description="Basic and acidic residues" evidence="11">
    <location>
        <begin position="652"/>
        <end position="667"/>
    </location>
</feature>
<dbReference type="FunFam" id="3.30.2160.10:FF:000005">
    <property type="entry name" value="E3 ubiquitin-protein ligase HECW2 isoform X1"/>
    <property type="match status" value="1"/>
</dbReference>
<feature type="compositionally biased region" description="Acidic residues" evidence="11">
    <location>
        <begin position="622"/>
        <end position="631"/>
    </location>
</feature>
<evidence type="ECO:0000256" key="4">
    <source>
        <dbReference type="ARBA" id="ARBA00012485"/>
    </source>
</evidence>
<dbReference type="Ensembl" id="ENSMMOT00000007390.1">
    <property type="protein sequence ID" value="ENSMMOP00000007255.1"/>
    <property type="gene ID" value="ENSMMOG00000005637.1"/>
</dbReference>
<evidence type="ECO:0000259" key="13">
    <source>
        <dbReference type="PROSITE" id="PS50020"/>
    </source>
</evidence>
<dbReference type="Gene3D" id="2.60.40.2840">
    <property type="match status" value="1"/>
</dbReference>
<dbReference type="FunFam" id="2.60.40.150:FF:000035">
    <property type="entry name" value="LOW QUALITY PROTEIN: E3 ubiquitin-protein ligase HECW2"/>
    <property type="match status" value="1"/>
</dbReference>
<feature type="compositionally biased region" description="Polar residues" evidence="11">
    <location>
        <begin position="437"/>
        <end position="446"/>
    </location>
</feature>
<dbReference type="PROSITE" id="PS01159">
    <property type="entry name" value="WW_DOMAIN_1"/>
    <property type="match status" value="2"/>
</dbReference>
<dbReference type="FunFam" id="2.20.70.10:FF:000013">
    <property type="entry name" value="E3 ubiquitin-protein ligase HECW2 isoform X1"/>
    <property type="match status" value="1"/>
</dbReference>
<dbReference type="PROSITE" id="PS50237">
    <property type="entry name" value="HECT"/>
    <property type="match status" value="1"/>
</dbReference>
<comment type="catalytic activity">
    <reaction evidence="1">
        <text>S-ubiquitinyl-[E2 ubiquitin-conjugating enzyme]-L-cysteine + [acceptor protein]-L-lysine = [E2 ubiquitin-conjugating enzyme]-L-cysteine + N(6)-ubiquitinyl-[acceptor protein]-L-lysine.</text>
        <dbReference type="EC" id="2.3.2.26"/>
    </reaction>
</comment>
<dbReference type="Pfam" id="PF00397">
    <property type="entry name" value="WW"/>
    <property type="match status" value="1"/>
</dbReference>
<dbReference type="InterPro" id="IPR000008">
    <property type="entry name" value="C2_dom"/>
</dbReference>
<evidence type="ECO:0000259" key="12">
    <source>
        <dbReference type="PROSITE" id="PS50004"/>
    </source>
</evidence>
<proteinExistence type="predicted"/>
<comment type="pathway">
    <text evidence="3">Protein modification; protein ubiquitination.</text>
</comment>
<keyword evidence="5" id="KW-0963">Cytoplasm</keyword>
<reference evidence="15" key="1">
    <citation type="submission" date="2025-08" db="UniProtKB">
        <authorList>
            <consortium name="Ensembl"/>
        </authorList>
    </citation>
    <scope>IDENTIFICATION</scope>
</reference>
<feature type="region of interest" description="Disordered" evidence="11">
    <location>
        <begin position="427"/>
        <end position="456"/>
    </location>
</feature>
<dbReference type="Pfam" id="PF00632">
    <property type="entry name" value="HECT"/>
    <property type="match status" value="1"/>
</dbReference>
<evidence type="ECO:0000256" key="2">
    <source>
        <dbReference type="ARBA" id="ARBA00004496"/>
    </source>
</evidence>
<feature type="region of interest" description="Disordered" evidence="11">
    <location>
        <begin position="490"/>
        <end position="561"/>
    </location>
</feature>
<dbReference type="FunFam" id="3.30.2410.10:FF:000002">
    <property type="entry name" value="E3 ubiquitin-protein ligase HECW2"/>
    <property type="match status" value="1"/>
</dbReference>
<dbReference type="CDD" id="cd00078">
    <property type="entry name" value="HECTc"/>
    <property type="match status" value="1"/>
</dbReference>
<evidence type="ECO:0000256" key="9">
    <source>
        <dbReference type="ARBA" id="ARBA00022786"/>
    </source>
</evidence>
<dbReference type="InterPro" id="IPR001202">
    <property type="entry name" value="WW_dom"/>
</dbReference>
<dbReference type="InterPro" id="IPR036020">
    <property type="entry name" value="WW_dom_sf"/>
</dbReference>
<dbReference type="InterPro" id="IPR037795">
    <property type="entry name" value="C2_HECW"/>
</dbReference>
<evidence type="ECO:0000256" key="8">
    <source>
        <dbReference type="ARBA" id="ARBA00022737"/>
    </source>
</evidence>
<dbReference type="GO" id="GO:0016567">
    <property type="term" value="P:protein ubiquitination"/>
    <property type="evidence" value="ECO:0007669"/>
    <property type="project" value="UniProtKB-UniPathway"/>
</dbReference>
<dbReference type="Pfam" id="PF16562">
    <property type="entry name" value="HECW_N"/>
    <property type="match status" value="1"/>
</dbReference>
<feature type="domain" description="WW" evidence="13">
    <location>
        <begin position="712"/>
        <end position="745"/>
    </location>
</feature>
<dbReference type="PROSITE" id="PS50004">
    <property type="entry name" value="C2"/>
    <property type="match status" value="1"/>
</dbReference>
<feature type="domain" description="HECT" evidence="14">
    <location>
        <begin position="1135"/>
        <end position="1470"/>
    </location>
</feature>
<dbReference type="EC" id="2.3.2.26" evidence="4"/>
<dbReference type="UniPathway" id="UPA00143"/>
<dbReference type="Gene3D" id="2.20.70.10">
    <property type="match status" value="2"/>
</dbReference>
<dbReference type="SMART" id="SM00119">
    <property type="entry name" value="HECTc"/>
    <property type="match status" value="1"/>
</dbReference>
<evidence type="ECO:0000256" key="6">
    <source>
        <dbReference type="ARBA" id="ARBA00022553"/>
    </source>
</evidence>
<dbReference type="SUPFAM" id="SSF56204">
    <property type="entry name" value="Hect, E3 ligase catalytic domain"/>
    <property type="match status" value="1"/>
</dbReference>
<evidence type="ECO:0000256" key="7">
    <source>
        <dbReference type="ARBA" id="ARBA00022679"/>
    </source>
</evidence>
<dbReference type="Gene3D" id="3.90.1750.10">
    <property type="entry name" value="Hect, E3 ligase catalytic domains"/>
    <property type="match status" value="1"/>
</dbReference>
<dbReference type="Pfam" id="PF00168">
    <property type="entry name" value="C2"/>
    <property type="match status" value="1"/>
</dbReference>
<keyword evidence="8" id="KW-0677">Repeat</keyword>
<evidence type="ECO:0000256" key="5">
    <source>
        <dbReference type="ARBA" id="ARBA00022490"/>
    </source>
</evidence>
<evidence type="ECO:0000256" key="10">
    <source>
        <dbReference type="PROSITE-ProRule" id="PRU00104"/>
    </source>
</evidence>
<dbReference type="InterPro" id="IPR000569">
    <property type="entry name" value="HECT_dom"/>
</dbReference>
<organism evidence="15 16">
    <name type="scientific">Mola mola</name>
    <name type="common">Ocean sunfish</name>
    <name type="synonym">Tetraodon mola</name>
    <dbReference type="NCBI Taxonomy" id="94237"/>
    <lineage>
        <taxon>Eukaryota</taxon>
        <taxon>Metazoa</taxon>
        <taxon>Chordata</taxon>
        <taxon>Craniata</taxon>
        <taxon>Vertebrata</taxon>
        <taxon>Euteleostomi</taxon>
        <taxon>Actinopterygii</taxon>
        <taxon>Neopterygii</taxon>
        <taxon>Teleostei</taxon>
        <taxon>Neoteleostei</taxon>
        <taxon>Acanthomorphata</taxon>
        <taxon>Eupercaria</taxon>
        <taxon>Tetraodontiformes</taxon>
        <taxon>Molidae</taxon>
        <taxon>Mola</taxon>
    </lineage>
</organism>
<dbReference type="SUPFAM" id="SSF51045">
    <property type="entry name" value="WW domain"/>
    <property type="match status" value="2"/>
</dbReference>
<evidence type="ECO:0000313" key="16">
    <source>
        <dbReference type="Proteomes" id="UP000261620"/>
    </source>
</evidence>
<dbReference type="InterPro" id="IPR035983">
    <property type="entry name" value="Hect_E3_ubiquitin_ligase"/>
</dbReference>
<dbReference type="PANTHER" id="PTHR11254:SF79">
    <property type="entry name" value="E3 UBIQUITIN-PROTEIN LIGASE HECW1"/>
    <property type="match status" value="1"/>
</dbReference>
<dbReference type="Gene3D" id="3.30.2410.10">
    <property type="entry name" value="Hect, E3 ligase catalytic domain"/>
    <property type="match status" value="1"/>
</dbReference>
<evidence type="ECO:0000256" key="11">
    <source>
        <dbReference type="SAM" id="MobiDB-lite"/>
    </source>
</evidence>
<feature type="region of interest" description="Disordered" evidence="11">
    <location>
        <begin position="775"/>
        <end position="802"/>
    </location>
</feature>
<dbReference type="SMART" id="SM00456">
    <property type="entry name" value="WW"/>
    <property type="match status" value="2"/>
</dbReference>
<dbReference type="SMART" id="SM00239">
    <property type="entry name" value="C2"/>
    <property type="match status" value="1"/>
</dbReference>
<feature type="compositionally biased region" description="Low complexity" evidence="11">
    <location>
        <begin position="366"/>
        <end position="378"/>
    </location>
</feature>
<evidence type="ECO:0000256" key="3">
    <source>
        <dbReference type="ARBA" id="ARBA00004906"/>
    </source>
</evidence>
<dbReference type="InterPro" id="IPR035892">
    <property type="entry name" value="C2_domain_sf"/>
</dbReference>
<keyword evidence="9 10" id="KW-0833">Ubl conjugation pathway</keyword>
<feature type="region of interest" description="Disordered" evidence="11">
    <location>
        <begin position="322"/>
        <end position="409"/>
    </location>
</feature>
<accession>A0A3Q4ARV1</accession>
<feature type="compositionally biased region" description="Polar residues" evidence="11">
    <location>
        <begin position="609"/>
        <end position="618"/>
    </location>
</feature>
<name>A0A3Q4ARV1_MOLML</name>
<dbReference type="Proteomes" id="UP000261620">
    <property type="component" value="Unplaced"/>
</dbReference>
<dbReference type="SUPFAM" id="SSF49562">
    <property type="entry name" value="C2 domain (Calcium/lipid-binding domain, CaLB)"/>
    <property type="match status" value="1"/>
</dbReference>
<dbReference type="STRING" id="94237.ENSMMOP00000007255"/>
<feature type="region of interest" description="Disordered" evidence="11">
    <location>
        <begin position="740"/>
        <end position="763"/>
    </location>
</feature>
<keyword evidence="16" id="KW-1185">Reference proteome</keyword>
<dbReference type="CDD" id="cd08691">
    <property type="entry name" value="C2_NEDL1-like"/>
    <property type="match status" value="1"/>
</dbReference>
<feature type="domain" description="WW" evidence="13">
    <location>
        <begin position="882"/>
        <end position="915"/>
    </location>
</feature>
<keyword evidence="7" id="KW-0808">Transferase</keyword>
<dbReference type="GO" id="GO:0061630">
    <property type="term" value="F:ubiquitin protein ligase activity"/>
    <property type="evidence" value="ECO:0007669"/>
    <property type="project" value="UniProtKB-EC"/>
</dbReference>
<keyword evidence="6" id="KW-0597">Phosphoprotein</keyword>
<dbReference type="Pfam" id="PF18436">
    <property type="entry name" value="HECW1_helix"/>
    <property type="match status" value="1"/>
</dbReference>
<dbReference type="GO" id="GO:0005737">
    <property type="term" value="C:cytoplasm"/>
    <property type="evidence" value="ECO:0007669"/>
    <property type="project" value="UniProtKB-SubCell"/>
</dbReference>